<evidence type="ECO:0000256" key="3">
    <source>
        <dbReference type="ARBA" id="ARBA00004603"/>
    </source>
</evidence>
<gene>
    <name evidence="7" type="ORF">ALC56_01681</name>
</gene>
<dbReference type="PANTHER" id="PTHR13364:SF6">
    <property type="entry name" value="SPERMATOGENESIS-DEFECTIVE PROTEIN 39 HOMOLOG"/>
    <property type="match status" value="1"/>
</dbReference>
<keyword evidence="4" id="KW-0967">Endosome</keyword>
<proteinExistence type="predicted"/>
<dbReference type="InterPro" id="IPR040057">
    <property type="entry name" value="Spe-39"/>
</dbReference>
<dbReference type="STRING" id="34720.A0A195FU43"/>
<evidence type="ECO:0000256" key="4">
    <source>
        <dbReference type="ARBA" id="ARBA00022753"/>
    </source>
</evidence>
<feature type="domain" description="Mos1 transposase HTH" evidence="6">
    <location>
        <begin position="4"/>
        <end position="47"/>
    </location>
</feature>
<keyword evidence="5" id="KW-0968">Cytoplasmic vesicle</keyword>
<protein>
    <submittedName>
        <fullName evidence="7">VPS33B-interacting protein</fullName>
    </submittedName>
</protein>
<keyword evidence="8" id="KW-1185">Reference proteome</keyword>
<dbReference type="Proteomes" id="UP000078541">
    <property type="component" value="Unassembled WGS sequence"/>
</dbReference>
<sequence length="572" mass="66761">MKVKSSIRHILLFYYRKGKNAVQARKKLSDMYGEDVLTERQCQNWFKFALLKKWKNRKYIDQATYKKLYVFDGDSPRSYRLPKVHKDGNPLRLIINCINSHFIKIILNSTFFVFDNKIFKQIFGMPMGSSLSPILVYMLIIGQLDRIIFLFSHLKFQEKNIVDQLKSDTQKLWTGIFNTSNLENSLQSTNDLQTTKSLLSVISEKTLSRNLFEHLVVLDADNKSKNGHSKIEHKYLEIGVEQPDITLREILLGQSYSLERYKSLASKIALLDAAISNGDGNSILIIILFLIKTLKRSLVQRLLVERPDAVNVYIYYLFIRLQTSEITDILTMLDHSSTAAMKNLHIIIKNTKDPNRLWQKLHNCYKALFTMLPNCKEIIFLESYIKLLEWQLAIKQKKRENDEELPLNSSILQSLYYACKHHYNTPNDFVTISPMMLSRDHNISPRLYQKVTLQVKAACGGWNDIDRLLLTKGILGNTKLQTHLYIEDILKVLYKYNAPHAVLEKYLKFIDNLEKRLEFAKKLSCHTIVIDIFVQQGDRMILTDYKAKLQPQSEDYFYAESALHLPNIKWKN</sequence>
<dbReference type="Gene3D" id="1.10.10.1450">
    <property type="match status" value="1"/>
</dbReference>
<evidence type="ECO:0000313" key="7">
    <source>
        <dbReference type="EMBL" id="KYN43812.1"/>
    </source>
</evidence>
<evidence type="ECO:0000256" key="5">
    <source>
        <dbReference type="ARBA" id="ARBA00023329"/>
    </source>
</evidence>
<dbReference type="GO" id="GO:0005770">
    <property type="term" value="C:late endosome"/>
    <property type="evidence" value="ECO:0007669"/>
    <property type="project" value="UniProtKB-SubCell"/>
</dbReference>
<evidence type="ECO:0000313" key="8">
    <source>
        <dbReference type="Proteomes" id="UP000078541"/>
    </source>
</evidence>
<dbReference type="Pfam" id="PF17906">
    <property type="entry name" value="HTH_48"/>
    <property type="match status" value="1"/>
</dbReference>
<dbReference type="EMBL" id="KQ981272">
    <property type="protein sequence ID" value="KYN43812.1"/>
    <property type="molecule type" value="Genomic_DNA"/>
</dbReference>
<evidence type="ECO:0000256" key="1">
    <source>
        <dbReference type="ARBA" id="ARBA00004412"/>
    </source>
</evidence>
<evidence type="ECO:0000256" key="2">
    <source>
        <dbReference type="ARBA" id="ARBA00004541"/>
    </source>
</evidence>
<accession>A0A195FU43</accession>
<comment type="subcellular location">
    <subcellularLocation>
        <location evidence="2">Cytoplasmic vesicle</location>
    </subcellularLocation>
    <subcellularLocation>
        <location evidence="1">Early endosome</location>
    </subcellularLocation>
    <subcellularLocation>
        <location evidence="3">Late endosome</location>
    </subcellularLocation>
</comment>
<dbReference type="GO" id="GO:0007034">
    <property type="term" value="P:vacuolar transport"/>
    <property type="evidence" value="ECO:0007669"/>
    <property type="project" value="TreeGrafter"/>
</dbReference>
<dbReference type="InterPro" id="IPR041426">
    <property type="entry name" value="Mos1_HTH"/>
</dbReference>
<dbReference type="GO" id="GO:0006886">
    <property type="term" value="P:intracellular protein transport"/>
    <property type="evidence" value="ECO:0007669"/>
    <property type="project" value="TreeGrafter"/>
</dbReference>
<organism evidence="7 8">
    <name type="scientific">Trachymyrmex septentrionalis</name>
    <dbReference type="NCBI Taxonomy" id="34720"/>
    <lineage>
        <taxon>Eukaryota</taxon>
        <taxon>Metazoa</taxon>
        <taxon>Ecdysozoa</taxon>
        <taxon>Arthropoda</taxon>
        <taxon>Hexapoda</taxon>
        <taxon>Insecta</taxon>
        <taxon>Pterygota</taxon>
        <taxon>Neoptera</taxon>
        <taxon>Endopterygota</taxon>
        <taxon>Hymenoptera</taxon>
        <taxon>Apocrita</taxon>
        <taxon>Aculeata</taxon>
        <taxon>Formicoidea</taxon>
        <taxon>Formicidae</taxon>
        <taxon>Myrmicinae</taxon>
        <taxon>Trachymyrmex</taxon>
    </lineage>
</organism>
<dbReference type="GO" id="GO:0005769">
    <property type="term" value="C:early endosome"/>
    <property type="evidence" value="ECO:0007669"/>
    <property type="project" value="UniProtKB-SubCell"/>
</dbReference>
<reference evidence="7 8" key="1">
    <citation type="submission" date="2016-03" db="EMBL/GenBank/DDBJ databases">
        <title>Trachymyrmex septentrionalis WGS genome.</title>
        <authorList>
            <person name="Nygaard S."/>
            <person name="Hu H."/>
            <person name="Boomsma J."/>
            <person name="Zhang G."/>
        </authorList>
    </citation>
    <scope>NUCLEOTIDE SEQUENCE [LARGE SCALE GENOMIC DNA]</scope>
    <source>
        <strain evidence="7">Tsep2-gDNA-1</strain>
        <tissue evidence="7">Whole body</tissue>
    </source>
</reference>
<dbReference type="AlphaFoldDB" id="A0A195FU43"/>
<name>A0A195FU43_9HYME</name>
<dbReference type="PANTHER" id="PTHR13364">
    <property type="entry name" value="DEFECTIVE SPERMATOGENESIS PROTEIN 39"/>
    <property type="match status" value="1"/>
</dbReference>
<evidence type="ECO:0000259" key="6">
    <source>
        <dbReference type="Pfam" id="PF17906"/>
    </source>
</evidence>